<dbReference type="InterPro" id="IPR011006">
    <property type="entry name" value="CheY-like_superfamily"/>
</dbReference>
<proteinExistence type="predicted"/>
<dbReference type="Pfam" id="PF00072">
    <property type="entry name" value="Response_reg"/>
    <property type="match status" value="1"/>
</dbReference>
<protein>
    <recommendedName>
        <fullName evidence="9">DNA-binding response regulator</fullName>
    </recommendedName>
</protein>
<dbReference type="PANTHER" id="PTHR43280">
    <property type="entry name" value="ARAC-FAMILY TRANSCRIPTIONAL REGULATOR"/>
    <property type="match status" value="1"/>
</dbReference>
<dbReference type="RefSeq" id="WP_125957373.1">
    <property type="nucleotide sequence ID" value="NZ_JAQEJV010000009.1"/>
</dbReference>
<keyword evidence="1" id="KW-0805">Transcription regulation</keyword>
<comment type="caution">
    <text evidence="7">The sequence shown here is derived from an EMBL/GenBank/DDBJ whole genome shotgun (WGS) entry which is preliminary data.</text>
</comment>
<dbReference type="Proteomes" id="UP000288490">
    <property type="component" value="Unassembled WGS sequence"/>
</dbReference>
<dbReference type="SUPFAM" id="SSF46689">
    <property type="entry name" value="Homeodomain-like"/>
    <property type="match status" value="2"/>
</dbReference>
<keyword evidence="2" id="KW-0238">DNA-binding</keyword>
<dbReference type="SMART" id="SM00342">
    <property type="entry name" value="HTH_ARAC"/>
    <property type="match status" value="1"/>
</dbReference>
<dbReference type="InterPro" id="IPR001789">
    <property type="entry name" value="Sig_transdc_resp-reg_receiver"/>
</dbReference>
<evidence type="ECO:0000256" key="4">
    <source>
        <dbReference type="PROSITE-ProRule" id="PRU00169"/>
    </source>
</evidence>
<evidence type="ECO:0000313" key="8">
    <source>
        <dbReference type="Proteomes" id="UP000288490"/>
    </source>
</evidence>
<feature type="domain" description="HTH araC/xylS-type" evidence="5">
    <location>
        <begin position="145"/>
        <end position="243"/>
    </location>
</feature>
<dbReference type="SUPFAM" id="SSF52172">
    <property type="entry name" value="CheY-like"/>
    <property type="match status" value="1"/>
</dbReference>
<gene>
    <name evidence="7" type="ORF">CBF36_05670</name>
</gene>
<feature type="domain" description="Response regulatory" evidence="6">
    <location>
        <begin position="3"/>
        <end position="120"/>
    </location>
</feature>
<keyword evidence="8" id="KW-1185">Reference proteome</keyword>
<evidence type="ECO:0000256" key="3">
    <source>
        <dbReference type="ARBA" id="ARBA00023163"/>
    </source>
</evidence>
<dbReference type="OrthoDB" id="342399at2"/>
<evidence type="ECO:0008006" key="9">
    <source>
        <dbReference type="Google" id="ProtNLM"/>
    </source>
</evidence>
<evidence type="ECO:0000256" key="1">
    <source>
        <dbReference type="ARBA" id="ARBA00023015"/>
    </source>
</evidence>
<dbReference type="InterPro" id="IPR009057">
    <property type="entry name" value="Homeodomain-like_sf"/>
</dbReference>
<dbReference type="InterPro" id="IPR018060">
    <property type="entry name" value="HTH_AraC"/>
</dbReference>
<dbReference type="GO" id="GO:0043565">
    <property type="term" value="F:sequence-specific DNA binding"/>
    <property type="evidence" value="ECO:0007669"/>
    <property type="project" value="InterPro"/>
</dbReference>
<keyword evidence="3" id="KW-0804">Transcription</keyword>
<dbReference type="EMBL" id="NGJT01000008">
    <property type="protein sequence ID" value="RST94394.1"/>
    <property type="molecule type" value="Genomic_DNA"/>
</dbReference>
<dbReference type="Pfam" id="PF12833">
    <property type="entry name" value="HTH_18"/>
    <property type="match status" value="1"/>
</dbReference>
<evidence type="ECO:0000259" key="5">
    <source>
        <dbReference type="PROSITE" id="PS01124"/>
    </source>
</evidence>
<dbReference type="GO" id="GO:0000160">
    <property type="term" value="P:phosphorelay signal transduction system"/>
    <property type="evidence" value="ECO:0007669"/>
    <property type="project" value="InterPro"/>
</dbReference>
<dbReference type="InterPro" id="IPR020449">
    <property type="entry name" value="Tscrpt_reg_AraC-type_HTH"/>
</dbReference>
<sequence length="256" mass="29959">MCYMMIVTTNEQVNDQIKKLVNTYFINVFLLPDSTSYDDAICVTNNYFPEIILLDISLKDTNPFDLQKKLQAIRPNCRFITIDHEENFSHIKQSMQLGSLDYLTFPFNEQEILESIHRAIISLNQVSLLGKSTKDRVSTNNDMTYSMIDYIHSNYHTQLTLEKLADYLHLNKYYVSGLFKKETGMTFNHYLTEYRIEQAKILLKESNDLLADISQQVGYNDPAYFSRIFKKKTTMSPISYRQLHYGDTRPVVSMMN</sequence>
<dbReference type="Gene3D" id="1.10.10.60">
    <property type="entry name" value="Homeodomain-like"/>
    <property type="match status" value="2"/>
</dbReference>
<dbReference type="GO" id="GO:0003700">
    <property type="term" value="F:DNA-binding transcription factor activity"/>
    <property type="evidence" value="ECO:0007669"/>
    <property type="project" value="InterPro"/>
</dbReference>
<organism evidence="7 8">
    <name type="scientific">Vagococcus bubulae</name>
    <dbReference type="NCBI Taxonomy" id="1977868"/>
    <lineage>
        <taxon>Bacteria</taxon>
        <taxon>Bacillati</taxon>
        <taxon>Bacillota</taxon>
        <taxon>Bacilli</taxon>
        <taxon>Lactobacillales</taxon>
        <taxon>Enterococcaceae</taxon>
        <taxon>Vagococcus</taxon>
    </lineage>
</organism>
<evidence type="ECO:0000259" key="6">
    <source>
        <dbReference type="PROSITE" id="PS50110"/>
    </source>
</evidence>
<keyword evidence="4" id="KW-0597">Phosphoprotein</keyword>
<dbReference type="AlphaFoldDB" id="A0A429ZL20"/>
<dbReference type="PROSITE" id="PS50110">
    <property type="entry name" value="RESPONSE_REGULATORY"/>
    <property type="match status" value="1"/>
</dbReference>
<evidence type="ECO:0000313" key="7">
    <source>
        <dbReference type="EMBL" id="RST94394.1"/>
    </source>
</evidence>
<evidence type="ECO:0000256" key="2">
    <source>
        <dbReference type="ARBA" id="ARBA00023125"/>
    </source>
</evidence>
<dbReference type="PANTHER" id="PTHR43280:SF28">
    <property type="entry name" value="HTH-TYPE TRANSCRIPTIONAL ACTIVATOR RHAS"/>
    <property type="match status" value="1"/>
</dbReference>
<dbReference type="PROSITE" id="PS01124">
    <property type="entry name" value="HTH_ARAC_FAMILY_2"/>
    <property type="match status" value="1"/>
</dbReference>
<name>A0A429ZL20_9ENTE</name>
<dbReference type="PRINTS" id="PR00032">
    <property type="entry name" value="HTHARAC"/>
</dbReference>
<feature type="modified residue" description="4-aspartylphosphate" evidence="4">
    <location>
        <position position="55"/>
    </location>
</feature>
<accession>A0A429ZL20</accession>
<dbReference type="Gene3D" id="3.40.50.2300">
    <property type="match status" value="1"/>
</dbReference>
<reference evidence="7 8" key="1">
    <citation type="submission" date="2017-05" db="EMBL/GenBank/DDBJ databases">
        <title>Vagococcus spp. assemblies.</title>
        <authorList>
            <person name="Gulvik C.A."/>
        </authorList>
    </citation>
    <scope>NUCLEOTIDE SEQUENCE [LARGE SCALE GENOMIC DNA]</scope>
    <source>
        <strain evidence="7 8">SS1994</strain>
    </source>
</reference>